<dbReference type="RefSeq" id="WP_246004470.1">
    <property type="nucleotide sequence ID" value="NZ_RJUK01000003.1"/>
</dbReference>
<dbReference type="PANTHER" id="PTHR42686:SF1">
    <property type="entry name" value="GH17980P-RELATED"/>
    <property type="match status" value="1"/>
</dbReference>
<dbReference type="InterPro" id="IPR023210">
    <property type="entry name" value="NADP_OxRdtase_dom"/>
</dbReference>
<proteinExistence type="predicted"/>
<dbReference type="Gene3D" id="3.20.20.100">
    <property type="entry name" value="NADP-dependent oxidoreductase domain"/>
    <property type="match status" value="1"/>
</dbReference>
<organism evidence="2 3">
    <name type="scientific">Marinimicrobium koreense</name>
    <dbReference type="NCBI Taxonomy" id="306545"/>
    <lineage>
        <taxon>Bacteria</taxon>
        <taxon>Pseudomonadati</taxon>
        <taxon>Pseudomonadota</taxon>
        <taxon>Gammaproteobacteria</taxon>
        <taxon>Cellvibrionales</taxon>
        <taxon>Cellvibrionaceae</taxon>
        <taxon>Marinimicrobium</taxon>
    </lineage>
</organism>
<dbReference type="InterPro" id="IPR020471">
    <property type="entry name" value="AKR"/>
</dbReference>
<name>A0A3N1NRR8_9GAMM</name>
<dbReference type="GO" id="GO:0016491">
    <property type="term" value="F:oxidoreductase activity"/>
    <property type="evidence" value="ECO:0007669"/>
    <property type="project" value="InterPro"/>
</dbReference>
<evidence type="ECO:0000313" key="2">
    <source>
        <dbReference type="EMBL" id="ROQ18121.1"/>
    </source>
</evidence>
<reference evidence="2 3" key="1">
    <citation type="submission" date="2018-11" db="EMBL/GenBank/DDBJ databases">
        <title>Genomic Encyclopedia of Type Strains, Phase IV (KMG-IV): sequencing the most valuable type-strain genomes for metagenomic binning, comparative biology and taxonomic classification.</title>
        <authorList>
            <person name="Goeker M."/>
        </authorList>
    </citation>
    <scope>NUCLEOTIDE SEQUENCE [LARGE SCALE GENOMIC DNA]</scope>
    <source>
        <strain evidence="2 3">DSM 16974</strain>
    </source>
</reference>
<dbReference type="AlphaFoldDB" id="A0A3N1NRR8"/>
<dbReference type="CDD" id="cd19152">
    <property type="entry name" value="AKR_AKR15A"/>
    <property type="match status" value="1"/>
</dbReference>
<keyword evidence="3" id="KW-1185">Reference proteome</keyword>
<evidence type="ECO:0000259" key="1">
    <source>
        <dbReference type="Pfam" id="PF00248"/>
    </source>
</evidence>
<dbReference type="InterPro" id="IPR036812">
    <property type="entry name" value="NAD(P)_OxRdtase_dom_sf"/>
</dbReference>
<dbReference type="GO" id="GO:0005829">
    <property type="term" value="C:cytosol"/>
    <property type="evidence" value="ECO:0007669"/>
    <property type="project" value="TreeGrafter"/>
</dbReference>
<protein>
    <submittedName>
        <fullName evidence="2">D-threo-aldose 1-dehydrogenase</fullName>
    </submittedName>
</protein>
<gene>
    <name evidence="2" type="ORF">EDC38_3095</name>
</gene>
<evidence type="ECO:0000313" key="3">
    <source>
        <dbReference type="Proteomes" id="UP000273643"/>
    </source>
</evidence>
<comment type="caution">
    <text evidence="2">The sequence shown here is derived from an EMBL/GenBank/DDBJ whole genome shotgun (WGS) entry which is preliminary data.</text>
</comment>
<dbReference type="Pfam" id="PF00248">
    <property type="entry name" value="Aldo_ket_red"/>
    <property type="match status" value="1"/>
</dbReference>
<feature type="domain" description="NADP-dependent oxidoreductase" evidence="1">
    <location>
        <begin position="21"/>
        <end position="328"/>
    </location>
</feature>
<sequence length="344" mass="36375">MTQSRSLQRRPLGRTALTLPKLGFGAAPIGNLYRPLSEAQALATVAKALDEGIDYFDTAPHYGFGLSEQRLGSALAGRPLTLSSKVGRTLEPLESQASDQVRFGFAGGANFTPVFDYRYEAVQRQLDESARRLGRLPDIVYAHDLGPVTHGAQDGAYWQQFCTGGYRALVERKVSGDIKAIGLGVNEIGVCERALAELDLDVLLLAGRYTLLEQEALTSLLPECEARGVSVVIGGAFNSGVLATGVQVPGPHYYNYEPAPASVIKRVAALEAVCTEFAVPLPAAALQFPAAHPAVVSVIAGCASAAEVGQARAWMDEPIPAGFWATLKSRGLLSAQAPCPAGVL</sequence>
<dbReference type="PANTHER" id="PTHR42686">
    <property type="entry name" value="GH17980P-RELATED"/>
    <property type="match status" value="1"/>
</dbReference>
<dbReference type="EMBL" id="RJUK01000003">
    <property type="protein sequence ID" value="ROQ18121.1"/>
    <property type="molecule type" value="Genomic_DNA"/>
</dbReference>
<dbReference type="Proteomes" id="UP000273643">
    <property type="component" value="Unassembled WGS sequence"/>
</dbReference>
<accession>A0A3N1NRR8</accession>
<dbReference type="SUPFAM" id="SSF51430">
    <property type="entry name" value="NAD(P)-linked oxidoreductase"/>
    <property type="match status" value="1"/>
</dbReference>